<dbReference type="AlphaFoldDB" id="A0A2U2ALY8"/>
<dbReference type="InterPro" id="IPR011213">
    <property type="entry name" value="NMN_biosyn"/>
</dbReference>
<accession>A0A2U2ALY8</accession>
<name>A0A2U2ALY8_9GAMM</name>
<protein>
    <recommendedName>
        <fullName evidence="1">NrtR DNA-binding winged helix domain-containing protein</fullName>
    </recommendedName>
</protein>
<dbReference type="EMBL" id="QEWR01000002">
    <property type="protein sequence ID" value="PWD84157.1"/>
    <property type="molecule type" value="Genomic_DNA"/>
</dbReference>
<keyword evidence="3" id="KW-1185">Reference proteome</keyword>
<dbReference type="Pfam" id="PF21906">
    <property type="entry name" value="WHD_NrtR"/>
    <property type="match status" value="1"/>
</dbReference>
<sequence>MTQLNQRPKEGTTELAAVLISVTQSEAKVLTVDAGKLLPNGPLTPIHRSLQAGVRQWVETQTGRPLGYVEQLYTFVDTNRKTSSGHYVIYISYLGLVREEADEEKKIGDNSAIWCNWYQYLPWEDHRETPPQFIEETFYPIFRHWINAGNTVAEQKAREQRVKLCWGIAPFTWNEEYALQRYELLYEVGILPEAGADVALLPKEIIGQWMAHDHRRVLASAMARLRAKIKYRPVIFELMPPTFTLLQLQQSIEALGGVTLHKQNFRRFITQQELIEETGELDQSGPGRPARLYQFRDDVLLERSLSGSKLPISR</sequence>
<dbReference type="InterPro" id="IPR036390">
    <property type="entry name" value="WH_DNA-bd_sf"/>
</dbReference>
<dbReference type="InterPro" id="IPR036388">
    <property type="entry name" value="WH-like_DNA-bd_sf"/>
</dbReference>
<dbReference type="InterPro" id="IPR015797">
    <property type="entry name" value="NUDIX_hydrolase-like_dom_sf"/>
</dbReference>
<dbReference type="SUPFAM" id="SSF46785">
    <property type="entry name" value="Winged helix' DNA-binding domain"/>
    <property type="match status" value="1"/>
</dbReference>
<evidence type="ECO:0000313" key="3">
    <source>
        <dbReference type="Proteomes" id="UP000244948"/>
    </source>
</evidence>
<organism evidence="2 3">
    <name type="scientific">Ignatzschineria indica</name>
    <dbReference type="NCBI Taxonomy" id="472583"/>
    <lineage>
        <taxon>Bacteria</taxon>
        <taxon>Pseudomonadati</taxon>
        <taxon>Pseudomonadota</taxon>
        <taxon>Gammaproteobacteria</taxon>
        <taxon>Cardiobacteriales</taxon>
        <taxon>Ignatzschineriaceae</taxon>
        <taxon>Ignatzschineria</taxon>
    </lineage>
</organism>
<reference evidence="2 3" key="1">
    <citation type="journal article" date="2018" name="Genome Announc.">
        <title>Ignatzschineria cameli sp. nov., isolated from necrotic foot tissue of dromedaries (Camelus dromedarius) and associated maggots (Wohlfahrtia species) in Dubai.</title>
        <authorList>
            <person name="Tsang C.C."/>
            <person name="Tang J.Y."/>
            <person name="Fong J.Y."/>
            <person name="Kinne J."/>
            <person name="Lee H.H."/>
            <person name="Joseph M."/>
            <person name="Jose S."/>
            <person name="Schuster R.K."/>
            <person name="Tang Y."/>
            <person name="Sivakumar S."/>
            <person name="Chen J.H."/>
            <person name="Teng J.L."/>
            <person name="Lau S.K."/>
            <person name="Wernery U."/>
            <person name="Woo P.C."/>
        </authorList>
    </citation>
    <scope>NUCLEOTIDE SEQUENCE [LARGE SCALE GENOMIC DNA]</scope>
    <source>
        <strain evidence="2 3">KCTC 22643</strain>
    </source>
</reference>
<dbReference type="Proteomes" id="UP000244948">
    <property type="component" value="Unassembled WGS sequence"/>
</dbReference>
<evidence type="ECO:0000313" key="2">
    <source>
        <dbReference type="EMBL" id="PWD84157.1"/>
    </source>
</evidence>
<dbReference type="SUPFAM" id="SSF55811">
    <property type="entry name" value="Nudix"/>
    <property type="match status" value="1"/>
</dbReference>
<dbReference type="InterPro" id="IPR054105">
    <property type="entry name" value="WHD_NrtR"/>
</dbReference>
<gene>
    <name evidence="2" type="ORF">DC082_01005</name>
</gene>
<evidence type="ECO:0000259" key="1">
    <source>
        <dbReference type="Pfam" id="PF21906"/>
    </source>
</evidence>
<dbReference type="Gene3D" id="3.90.79.10">
    <property type="entry name" value="Nucleoside Triphosphate Pyrophosphohydrolase"/>
    <property type="match status" value="1"/>
</dbReference>
<dbReference type="Gene3D" id="1.10.10.10">
    <property type="entry name" value="Winged helix-like DNA-binding domain superfamily/Winged helix DNA-binding domain"/>
    <property type="match status" value="1"/>
</dbReference>
<feature type="domain" description="NrtR DNA-binding winged helix" evidence="1">
    <location>
        <begin position="235"/>
        <end position="295"/>
    </location>
</feature>
<comment type="caution">
    <text evidence="2">The sequence shown here is derived from an EMBL/GenBank/DDBJ whole genome shotgun (WGS) entry which is preliminary data.</text>
</comment>
<proteinExistence type="predicted"/>
<dbReference type="PIRSF" id="PIRSF019423">
    <property type="entry name" value="NMN_biosyn"/>
    <property type="match status" value="1"/>
</dbReference>
<dbReference type="RefSeq" id="WP_109235361.1">
    <property type="nucleotide sequence ID" value="NZ_BMXZ01000001.1"/>
</dbReference>